<dbReference type="InterPro" id="IPR000717">
    <property type="entry name" value="PCI_dom"/>
</dbReference>
<protein>
    <recommendedName>
        <fullName evidence="8">PCI domain-containing protein</fullName>
    </recommendedName>
</protein>
<sequence length="482" mass="54114">MPVQRGSRQPNPPRRPQQLDSVEPMQVDDPDGPQDAPSNFVVDPPSNFDLESYASGYEGPAKIKRLMFVAKHCPSLSEDALRLALAAVEKTFNMATFVTIRQKLYQCTNDSKYAENDESALFVTQVNRKSAITLERLDSDLKNYRSNSIKESIRRGFDALGDHYMDCGDLSSALKMYTRARDHCTSSRHIVSLCLNIIKVSVLLGHWQQVLSYYSKAEATQEVAEAHKNQTNLSMLSRLKCAAGLAEMEGRKYKNAARYFLQASFDHCNCPDLLSPYTIAVYGGLCALASFDRQELYTKVISSSSFKLFLELEPSLRDVISQFHQSQYTSCLSTLEALRNSFMLDQYLANHISDLYAQIRNKALIQYFSPYSSVDLHKMADAFNTDVNSLENELISLILNGMISARIDSHAKVMHSRHIDQRQAMFQKAIEVGDAYVLRTKVLLMRALLHNNGILVSQASDQSDETSVDTSPAGAAPKRMKP</sequence>
<dbReference type="Proteomes" id="UP000007879">
    <property type="component" value="Unassembled WGS sequence"/>
</dbReference>
<evidence type="ECO:0000313" key="10">
    <source>
        <dbReference type="Proteomes" id="UP000007879"/>
    </source>
</evidence>
<dbReference type="STRING" id="400682.A0A1X7VMS4"/>
<dbReference type="SUPFAM" id="SSF48452">
    <property type="entry name" value="TPR-like"/>
    <property type="match status" value="1"/>
</dbReference>
<dbReference type="Gene3D" id="1.25.40.570">
    <property type="match status" value="1"/>
</dbReference>
<evidence type="ECO:0000256" key="4">
    <source>
        <dbReference type="ARBA" id="ARBA00022490"/>
    </source>
</evidence>
<dbReference type="SUPFAM" id="SSF46785">
    <property type="entry name" value="Winged helix' DNA-binding domain"/>
    <property type="match status" value="1"/>
</dbReference>
<dbReference type="GO" id="GO:0008180">
    <property type="term" value="C:COP9 signalosome"/>
    <property type="evidence" value="ECO:0007669"/>
    <property type="project" value="UniProtKB-KW"/>
</dbReference>
<dbReference type="KEGG" id="aqu:100633459"/>
<dbReference type="InterPro" id="IPR045135">
    <property type="entry name" value="Rpn7_N"/>
</dbReference>
<keyword evidence="10" id="KW-1185">Reference proteome</keyword>
<dbReference type="InterPro" id="IPR036390">
    <property type="entry name" value="WH_DNA-bd_sf"/>
</dbReference>
<dbReference type="Pfam" id="PF10602">
    <property type="entry name" value="RPN7"/>
    <property type="match status" value="1"/>
</dbReference>
<reference evidence="10" key="1">
    <citation type="journal article" date="2010" name="Nature">
        <title>The Amphimedon queenslandica genome and the evolution of animal complexity.</title>
        <authorList>
            <person name="Srivastava M."/>
            <person name="Simakov O."/>
            <person name="Chapman J."/>
            <person name="Fahey B."/>
            <person name="Gauthier M.E."/>
            <person name="Mitros T."/>
            <person name="Richards G.S."/>
            <person name="Conaco C."/>
            <person name="Dacre M."/>
            <person name="Hellsten U."/>
            <person name="Larroux C."/>
            <person name="Putnam N.H."/>
            <person name="Stanke M."/>
            <person name="Adamska M."/>
            <person name="Darling A."/>
            <person name="Degnan S.M."/>
            <person name="Oakley T.H."/>
            <person name="Plachetzki D.C."/>
            <person name="Zhai Y."/>
            <person name="Adamski M."/>
            <person name="Calcino A."/>
            <person name="Cummins S.F."/>
            <person name="Goodstein D.M."/>
            <person name="Harris C."/>
            <person name="Jackson D.J."/>
            <person name="Leys S.P."/>
            <person name="Shu S."/>
            <person name="Woodcroft B.J."/>
            <person name="Vervoort M."/>
            <person name="Kosik K.S."/>
            <person name="Manning G."/>
            <person name="Degnan B.M."/>
            <person name="Rokhsar D.S."/>
        </authorList>
    </citation>
    <scope>NUCLEOTIDE SEQUENCE [LARGE SCALE GENOMIC DNA]</scope>
</reference>
<reference evidence="9" key="2">
    <citation type="submission" date="2017-05" db="UniProtKB">
        <authorList>
            <consortium name="EnsemblMetazoa"/>
        </authorList>
    </citation>
    <scope>IDENTIFICATION</scope>
</reference>
<evidence type="ECO:0000313" key="9">
    <source>
        <dbReference type="EnsemblMetazoa" id="Aqu2.1.41696_001"/>
    </source>
</evidence>
<feature type="region of interest" description="Disordered" evidence="7">
    <location>
        <begin position="459"/>
        <end position="482"/>
    </location>
</feature>
<evidence type="ECO:0000256" key="6">
    <source>
        <dbReference type="ARBA" id="ARBA00023242"/>
    </source>
</evidence>
<feature type="domain" description="PCI" evidence="8">
    <location>
        <begin position="259"/>
        <end position="421"/>
    </location>
</feature>
<dbReference type="AlphaFoldDB" id="A0A1X7VMS4"/>
<evidence type="ECO:0000256" key="7">
    <source>
        <dbReference type="SAM" id="MobiDB-lite"/>
    </source>
</evidence>
<dbReference type="InterPro" id="IPR011990">
    <property type="entry name" value="TPR-like_helical_dom_sf"/>
</dbReference>
<dbReference type="eggNOG" id="KOG0686">
    <property type="taxonomic scope" value="Eukaryota"/>
</dbReference>
<feature type="region of interest" description="Disordered" evidence="7">
    <location>
        <begin position="1"/>
        <end position="44"/>
    </location>
</feature>
<dbReference type="EnsemblMetazoa" id="Aqu2.1.41696_001">
    <property type="protein sequence ID" value="Aqu2.1.41696_001"/>
    <property type="gene ID" value="Aqu2.1.41696"/>
</dbReference>
<dbReference type="InParanoid" id="A0A1X7VMS4"/>
<evidence type="ECO:0000256" key="5">
    <source>
        <dbReference type="ARBA" id="ARBA00022790"/>
    </source>
</evidence>
<dbReference type="PANTHER" id="PTHR14145">
    <property type="entry name" value="26S PROTESOME SUBUNIT 6"/>
    <property type="match status" value="1"/>
</dbReference>
<evidence type="ECO:0000259" key="8">
    <source>
        <dbReference type="PROSITE" id="PS50250"/>
    </source>
</evidence>
<dbReference type="InterPro" id="IPR019585">
    <property type="entry name" value="Rpn7/CSN1"/>
</dbReference>
<evidence type="ECO:0000256" key="1">
    <source>
        <dbReference type="ARBA" id="ARBA00004123"/>
    </source>
</evidence>
<organism evidence="9">
    <name type="scientific">Amphimedon queenslandica</name>
    <name type="common">Sponge</name>
    <dbReference type="NCBI Taxonomy" id="400682"/>
    <lineage>
        <taxon>Eukaryota</taxon>
        <taxon>Metazoa</taxon>
        <taxon>Porifera</taxon>
        <taxon>Demospongiae</taxon>
        <taxon>Heteroscleromorpha</taxon>
        <taxon>Haplosclerida</taxon>
        <taxon>Niphatidae</taxon>
        <taxon>Amphimedon</taxon>
    </lineage>
</organism>
<proteinExistence type="inferred from homology"/>
<keyword evidence="4" id="KW-0963">Cytoplasm</keyword>
<dbReference type="Pfam" id="PF01399">
    <property type="entry name" value="PCI"/>
    <property type="match status" value="1"/>
</dbReference>
<dbReference type="OrthoDB" id="422427at2759"/>
<keyword evidence="5" id="KW-0736">Signalosome</keyword>
<accession>A0A1X7VMS4</accession>
<dbReference type="EnsemblMetazoa" id="XM_003383432.3">
    <property type="protein sequence ID" value="XP_003383480.1"/>
    <property type="gene ID" value="LOC100633459"/>
</dbReference>
<dbReference type="PANTHER" id="PTHR14145:SF2">
    <property type="entry name" value="COP9 SIGNALOSOME COMPLEX SUBUNIT 1"/>
    <property type="match status" value="1"/>
</dbReference>
<comment type="subcellular location">
    <subcellularLocation>
        <location evidence="2">Cytoplasm</location>
    </subcellularLocation>
    <subcellularLocation>
        <location evidence="1">Nucleus</location>
    </subcellularLocation>
</comment>
<dbReference type="SMART" id="SM00088">
    <property type="entry name" value="PINT"/>
    <property type="match status" value="1"/>
</dbReference>
<name>A0A1X7VMS4_AMPQE</name>
<dbReference type="GO" id="GO:0005737">
    <property type="term" value="C:cytoplasm"/>
    <property type="evidence" value="ECO:0007669"/>
    <property type="project" value="UniProtKB-SubCell"/>
</dbReference>
<evidence type="ECO:0000256" key="3">
    <source>
        <dbReference type="ARBA" id="ARBA00008793"/>
    </source>
</evidence>
<keyword evidence="6" id="KW-0539">Nucleus</keyword>
<evidence type="ECO:0000256" key="2">
    <source>
        <dbReference type="ARBA" id="ARBA00004496"/>
    </source>
</evidence>
<gene>
    <name evidence="9" type="primary">100633459</name>
</gene>
<dbReference type="PROSITE" id="PS50250">
    <property type="entry name" value="PCI"/>
    <property type="match status" value="1"/>
</dbReference>
<comment type="similarity">
    <text evidence="3">Belongs to the CSN1 family.</text>
</comment>